<keyword evidence="4 6" id="KW-0238">DNA-binding</keyword>
<evidence type="ECO:0000256" key="3">
    <source>
        <dbReference type="ARBA" id="ARBA00023082"/>
    </source>
</evidence>
<dbReference type="InterPro" id="IPR013249">
    <property type="entry name" value="RNA_pol_sigma70_r4_t2"/>
</dbReference>
<feature type="domain" description="RNA polymerase sigma-70 region 2" evidence="7">
    <location>
        <begin position="11"/>
        <end position="76"/>
    </location>
</feature>
<dbReference type="InterPro" id="IPR013325">
    <property type="entry name" value="RNA_pol_sigma_r2"/>
</dbReference>
<reference evidence="9 10" key="1">
    <citation type="submission" date="2024-04" db="EMBL/GenBank/DDBJ databases">
        <title>Luteolibacter sp. isolated from soil.</title>
        <authorList>
            <person name="An J."/>
        </authorList>
    </citation>
    <scope>NUCLEOTIDE SEQUENCE [LARGE SCALE GENOMIC DNA]</scope>
    <source>
        <strain evidence="9 10">Y139</strain>
    </source>
</reference>
<keyword evidence="5 6" id="KW-0804">Transcription</keyword>
<dbReference type="Pfam" id="PF08281">
    <property type="entry name" value="Sigma70_r4_2"/>
    <property type="match status" value="1"/>
</dbReference>
<dbReference type="Gene3D" id="1.10.1740.10">
    <property type="match status" value="1"/>
</dbReference>
<dbReference type="RefSeq" id="WP_341404686.1">
    <property type="nucleotide sequence ID" value="NZ_JBBUKT010000004.1"/>
</dbReference>
<dbReference type="Proteomes" id="UP001371305">
    <property type="component" value="Unassembled WGS sequence"/>
</dbReference>
<feature type="domain" description="RNA polymerase sigma factor 70 region 4 type 2" evidence="8">
    <location>
        <begin position="111"/>
        <end position="163"/>
    </location>
</feature>
<gene>
    <name evidence="9" type="ORF">WKV53_11270</name>
</gene>
<evidence type="ECO:0000256" key="6">
    <source>
        <dbReference type="RuleBase" id="RU000716"/>
    </source>
</evidence>
<dbReference type="InterPro" id="IPR000838">
    <property type="entry name" value="RNA_pol_sigma70_ECF_CS"/>
</dbReference>
<evidence type="ECO:0000256" key="4">
    <source>
        <dbReference type="ARBA" id="ARBA00023125"/>
    </source>
</evidence>
<name>A0ABU9AU43_9BACT</name>
<evidence type="ECO:0000313" key="10">
    <source>
        <dbReference type="Proteomes" id="UP001371305"/>
    </source>
</evidence>
<keyword evidence="3 6" id="KW-0731">Sigma factor</keyword>
<dbReference type="InterPro" id="IPR039425">
    <property type="entry name" value="RNA_pol_sigma-70-like"/>
</dbReference>
<dbReference type="InterPro" id="IPR036388">
    <property type="entry name" value="WH-like_DNA-bd_sf"/>
</dbReference>
<proteinExistence type="inferred from homology"/>
<evidence type="ECO:0000256" key="5">
    <source>
        <dbReference type="ARBA" id="ARBA00023163"/>
    </source>
</evidence>
<evidence type="ECO:0000313" key="9">
    <source>
        <dbReference type="EMBL" id="MEK7951083.1"/>
    </source>
</evidence>
<evidence type="ECO:0000256" key="1">
    <source>
        <dbReference type="ARBA" id="ARBA00010641"/>
    </source>
</evidence>
<organism evidence="9 10">
    <name type="scientific">Luteolibacter soli</name>
    <dbReference type="NCBI Taxonomy" id="3135280"/>
    <lineage>
        <taxon>Bacteria</taxon>
        <taxon>Pseudomonadati</taxon>
        <taxon>Verrucomicrobiota</taxon>
        <taxon>Verrucomicrobiia</taxon>
        <taxon>Verrucomicrobiales</taxon>
        <taxon>Verrucomicrobiaceae</taxon>
        <taxon>Luteolibacter</taxon>
    </lineage>
</organism>
<dbReference type="InterPro" id="IPR007627">
    <property type="entry name" value="RNA_pol_sigma70_r2"/>
</dbReference>
<dbReference type="PANTHER" id="PTHR43133:SF51">
    <property type="entry name" value="RNA POLYMERASE SIGMA FACTOR"/>
    <property type="match status" value="1"/>
</dbReference>
<dbReference type="InterPro" id="IPR014284">
    <property type="entry name" value="RNA_pol_sigma-70_dom"/>
</dbReference>
<dbReference type="Gene3D" id="1.10.10.10">
    <property type="entry name" value="Winged helix-like DNA-binding domain superfamily/Winged helix DNA-binding domain"/>
    <property type="match status" value="1"/>
</dbReference>
<evidence type="ECO:0000259" key="8">
    <source>
        <dbReference type="Pfam" id="PF08281"/>
    </source>
</evidence>
<dbReference type="EMBL" id="JBBUKT010000004">
    <property type="protein sequence ID" value="MEK7951083.1"/>
    <property type="molecule type" value="Genomic_DNA"/>
</dbReference>
<protein>
    <recommendedName>
        <fullName evidence="6">RNA polymerase sigma factor</fullName>
    </recommendedName>
</protein>
<dbReference type="SUPFAM" id="SSF88659">
    <property type="entry name" value="Sigma3 and sigma4 domains of RNA polymerase sigma factors"/>
    <property type="match status" value="1"/>
</dbReference>
<dbReference type="PROSITE" id="PS01063">
    <property type="entry name" value="SIGMA70_ECF"/>
    <property type="match status" value="1"/>
</dbReference>
<accession>A0ABU9AU43</accession>
<comment type="similarity">
    <text evidence="1 6">Belongs to the sigma-70 factor family. ECF subfamily.</text>
</comment>
<keyword evidence="10" id="KW-1185">Reference proteome</keyword>
<comment type="caution">
    <text evidence="9">The sequence shown here is derived from an EMBL/GenBank/DDBJ whole genome shotgun (WGS) entry which is preliminary data.</text>
</comment>
<keyword evidence="2 6" id="KW-0805">Transcription regulation</keyword>
<dbReference type="SUPFAM" id="SSF88946">
    <property type="entry name" value="Sigma2 domain of RNA polymerase sigma factors"/>
    <property type="match status" value="1"/>
</dbReference>
<sequence length="175" mass="20029">MPDLKEFTRVISDHHSSLRYFIQGLGVNASWVDDVAQDAFLVAYRRWEEFDEVENPGAWLRSIARNLVLNETAKLHRRQRLLDENLTTLLLDAENDAPAAGELSDFTHRQDALRLCLSRLTLKARGVIEARYFNDRNSSEIGEQFSMKPVAVRKMLFHARQTLADCLKTRVADAG</sequence>
<dbReference type="InterPro" id="IPR013324">
    <property type="entry name" value="RNA_pol_sigma_r3/r4-like"/>
</dbReference>
<dbReference type="Pfam" id="PF04542">
    <property type="entry name" value="Sigma70_r2"/>
    <property type="match status" value="1"/>
</dbReference>
<evidence type="ECO:0000256" key="2">
    <source>
        <dbReference type="ARBA" id="ARBA00023015"/>
    </source>
</evidence>
<dbReference type="PANTHER" id="PTHR43133">
    <property type="entry name" value="RNA POLYMERASE ECF-TYPE SIGMA FACTO"/>
    <property type="match status" value="1"/>
</dbReference>
<evidence type="ECO:0000259" key="7">
    <source>
        <dbReference type="Pfam" id="PF04542"/>
    </source>
</evidence>
<dbReference type="NCBIfam" id="TIGR02937">
    <property type="entry name" value="sigma70-ECF"/>
    <property type="match status" value="1"/>
</dbReference>